<evidence type="ECO:0000256" key="4">
    <source>
        <dbReference type="ARBA" id="ARBA00023014"/>
    </source>
</evidence>
<evidence type="ECO:0000256" key="2">
    <source>
        <dbReference type="ARBA" id="ARBA00022723"/>
    </source>
</evidence>
<keyword evidence="4" id="KW-0411">Iron-sulfur</keyword>
<keyword evidence="1" id="KW-0001">2Fe-2S</keyword>
<dbReference type="InterPro" id="IPR036922">
    <property type="entry name" value="Rieske_2Fe-2S_sf"/>
</dbReference>
<organism evidence="6 7">
    <name type="scientific">Paraburkholderia aspalathi</name>
    <dbReference type="NCBI Taxonomy" id="1324617"/>
    <lineage>
        <taxon>Bacteria</taxon>
        <taxon>Pseudomonadati</taxon>
        <taxon>Pseudomonadota</taxon>
        <taxon>Betaproteobacteria</taxon>
        <taxon>Burkholderiales</taxon>
        <taxon>Burkholderiaceae</taxon>
        <taxon>Paraburkholderia</taxon>
    </lineage>
</organism>
<dbReference type="GO" id="GO:0051537">
    <property type="term" value="F:2 iron, 2 sulfur cluster binding"/>
    <property type="evidence" value="ECO:0007669"/>
    <property type="project" value="UniProtKB-KW"/>
</dbReference>
<dbReference type="Proteomes" id="UP000198844">
    <property type="component" value="Unassembled WGS sequence"/>
</dbReference>
<dbReference type="GO" id="GO:0046872">
    <property type="term" value="F:metal ion binding"/>
    <property type="evidence" value="ECO:0007669"/>
    <property type="project" value="UniProtKB-KW"/>
</dbReference>
<dbReference type="Pfam" id="PF00355">
    <property type="entry name" value="Rieske"/>
    <property type="match status" value="1"/>
</dbReference>
<dbReference type="SUPFAM" id="SSF50022">
    <property type="entry name" value="ISP domain"/>
    <property type="match status" value="1"/>
</dbReference>
<protein>
    <submittedName>
        <fullName evidence="6">Ferredoxin subunit of nitrite reductase or a ring-hydroxylating dioxygenase</fullName>
    </submittedName>
</protein>
<keyword evidence="6" id="KW-0560">Oxidoreductase</keyword>
<evidence type="ECO:0000256" key="3">
    <source>
        <dbReference type="ARBA" id="ARBA00023004"/>
    </source>
</evidence>
<gene>
    <name evidence="6" type="ORF">SAMN05192563_1004437</name>
</gene>
<dbReference type="PANTHER" id="PTHR40261">
    <property type="match status" value="1"/>
</dbReference>
<dbReference type="EMBL" id="FPBH01000004">
    <property type="protein sequence ID" value="SFT85919.1"/>
    <property type="molecule type" value="Genomic_DNA"/>
</dbReference>
<keyword evidence="6" id="KW-0223">Dioxygenase</keyword>
<reference evidence="6 7" key="1">
    <citation type="submission" date="2016-10" db="EMBL/GenBank/DDBJ databases">
        <authorList>
            <person name="de Groot N.N."/>
        </authorList>
    </citation>
    <scope>NUCLEOTIDE SEQUENCE [LARGE SCALE GENOMIC DNA]</scope>
    <source>
        <strain evidence="6 7">LMG 27731</strain>
    </source>
</reference>
<dbReference type="GO" id="GO:0051213">
    <property type="term" value="F:dioxygenase activity"/>
    <property type="evidence" value="ECO:0007669"/>
    <property type="project" value="UniProtKB-KW"/>
</dbReference>
<dbReference type="PROSITE" id="PS51296">
    <property type="entry name" value="RIESKE"/>
    <property type="match status" value="1"/>
</dbReference>
<dbReference type="RefSeq" id="WP_093634010.1">
    <property type="nucleotide sequence ID" value="NZ_FPBH01000004.1"/>
</dbReference>
<dbReference type="Gene3D" id="2.102.10.10">
    <property type="entry name" value="Rieske [2Fe-2S] iron-sulphur domain"/>
    <property type="match status" value="1"/>
</dbReference>
<dbReference type="CDD" id="cd03467">
    <property type="entry name" value="Rieske"/>
    <property type="match status" value="1"/>
</dbReference>
<keyword evidence="3" id="KW-0408">Iron</keyword>
<evidence type="ECO:0000256" key="1">
    <source>
        <dbReference type="ARBA" id="ARBA00022714"/>
    </source>
</evidence>
<sequence>MSEWGSLFQLHWVRLCELDALPSTGAQGFDLNRRGVDDLFVVRRDGLLRAYLNSCPHWPGASLPWRKHGYLDQGANHIVCHGHGAIFTLDDGLCIAGPCTGQHLQAVPLRLEADSHLSALCPVPL</sequence>
<dbReference type="OrthoDB" id="9794779at2"/>
<dbReference type="InterPro" id="IPR017941">
    <property type="entry name" value="Rieske_2Fe-2S"/>
</dbReference>
<feature type="domain" description="Rieske" evidence="5">
    <location>
        <begin position="12"/>
        <end position="118"/>
    </location>
</feature>
<dbReference type="PANTHER" id="PTHR40261:SF1">
    <property type="entry name" value="RIESKE DOMAIN-CONTAINING PROTEIN"/>
    <property type="match status" value="1"/>
</dbReference>
<proteinExistence type="predicted"/>
<dbReference type="AlphaFoldDB" id="A0A1I7BFE4"/>
<evidence type="ECO:0000313" key="6">
    <source>
        <dbReference type="EMBL" id="SFT85919.1"/>
    </source>
</evidence>
<evidence type="ECO:0000313" key="7">
    <source>
        <dbReference type="Proteomes" id="UP000198844"/>
    </source>
</evidence>
<name>A0A1I7BFE4_9BURK</name>
<evidence type="ECO:0000259" key="5">
    <source>
        <dbReference type="PROSITE" id="PS51296"/>
    </source>
</evidence>
<keyword evidence="2" id="KW-0479">Metal-binding</keyword>
<accession>A0A1I7BFE4</accession>